<keyword evidence="5" id="KW-0676">Redox-active center</keyword>
<dbReference type="PROSITE" id="PS51257">
    <property type="entry name" value="PROKAR_LIPOPROTEIN"/>
    <property type="match status" value="1"/>
</dbReference>
<reference evidence="7 8" key="1">
    <citation type="submission" date="2021-09" db="EMBL/GenBank/DDBJ databases">
        <title>Whole genome sequence of Nocardioides sp. GBK3QG-3.</title>
        <authorList>
            <person name="Tuo L."/>
        </authorList>
    </citation>
    <scope>NUCLEOTIDE SEQUENCE [LARGE SCALE GENOMIC DNA]</scope>
    <source>
        <strain evidence="7 8">GBK3QG-3</strain>
    </source>
</reference>
<dbReference type="InterPro" id="IPR013740">
    <property type="entry name" value="Redoxin"/>
</dbReference>
<dbReference type="EMBL" id="JAIQZJ010000007">
    <property type="protein sequence ID" value="MBZ5739292.1"/>
    <property type="molecule type" value="Genomic_DNA"/>
</dbReference>
<dbReference type="InterPro" id="IPR013766">
    <property type="entry name" value="Thioredoxin_domain"/>
</dbReference>
<evidence type="ECO:0000313" key="7">
    <source>
        <dbReference type="EMBL" id="MBZ5739292.1"/>
    </source>
</evidence>
<organism evidence="7 8">
    <name type="scientific">Nocardioides mangrovi</name>
    <dbReference type="NCBI Taxonomy" id="2874580"/>
    <lineage>
        <taxon>Bacteria</taxon>
        <taxon>Bacillati</taxon>
        <taxon>Actinomycetota</taxon>
        <taxon>Actinomycetes</taxon>
        <taxon>Propionibacteriales</taxon>
        <taxon>Nocardioidaceae</taxon>
        <taxon>Nocardioides</taxon>
    </lineage>
</organism>
<dbReference type="PANTHER" id="PTHR42852:SF6">
    <property type="entry name" value="THIOL:DISULFIDE INTERCHANGE PROTEIN DSBE"/>
    <property type="match status" value="1"/>
</dbReference>
<dbReference type="InterPro" id="IPR036249">
    <property type="entry name" value="Thioredoxin-like_sf"/>
</dbReference>
<keyword evidence="8" id="KW-1185">Reference proteome</keyword>
<comment type="subcellular location">
    <subcellularLocation>
        <location evidence="1">Cell envelope</location>
    </subcellularLocation>
</comment>
<evidence type="ECO:0000259" key="6">
    <source>
        <dbReference type="PROSITE" id="PS51352"/>
    </source>
</evidence>
<feature type="domain" description="Thioredoxin" evidence="6">
    <location>
        <begin position="42"/>
        <end position="190"/>
    </location>
</feature>
<accession>A0ABS7UEU6</accession>
<evidence type="ECO:0000256" key="2">
    <source>
        <dbReference type="ARBA" id="ARBA00022748"/>
    </source>
</evidence>
<gene>
    <name evidence="7" type="ORF">K8U61_14045</name>
</gene>
<dbReference type="PANTHER" id="PTHR42852">
    <property type="entry name" value="THIOL:DISULFIDE INTERCHANGE PROTEIN DSBE"/>
    <property type="match status" value="1"/>
</dbReference>
<evidence type="ECO:0000313" key="8">
    <source>
        <dbReference type="Proteomes" id="UP000780875"/>
    </source>
</evidence>
<dbReference type="Pfam" id="PF08534">
    <property type="entry name" value="Redoxin"/>
    <property type="match status" value="1"/>
</dbReference>
<dbReference type="RefSeq" id="WP_224123661.1">
    <property type="nucleotide sequence ID" value="NZ_JAIQZJ010000007.1"/>
</dbReference>
<comment type="caution">
    <text evidence="7">The sequence shown here is derived from an EMBL/GenBank/DDBJ whole genome shotgun (WGS) entry which is preliminary data.</text>
</comment>
<dbReference type="PROSITE" id="PS51352">
    <property type="entry name" value="THIOREDOXIN_2"/>
    <property type="match status" value="1"/>
</dbReference>
<dbReference type="PROSITE" id="PS00194">
    <property type="entry name" value="THIOREDOXIN_1"/>
    <property type="match status" value="1"/>
</dbReference>
<dbReference type="Gene3D" id="3.40.30.10">
    <property type="entry name" value="Glutaredoxin"/>
    <property type="match status" value="1"/>
</dbReference>
<dbReference type="Proteomes" id="UP000780875">
    <property type="component" value="Unassembled WGS sequence"/>
</dbReference>
<evidence type="ECO:0000256" key="5">
    <source>
        <dbReference type="ARBA" id="ARBA00023284"/>
    </source>
</evidence>
<dbReference type="InterPro" id="IPR050553">
    <property type="entry name" value="Thioredoxin_ResA/DsbE_sf"/>
</dbReference>
<keyword evidence="3" id="KW-0735">Signal-anchor</keyword>
<proteinExistence type="predicted"/>
<dbReference type="InterPro" id="IPR017937">
    <property type="entry name" value="Thioredoxin_CS"/>
</dbReference>
<protein>
    <submittedName>
        <fullName evidence="7">TlpA family protein disulfide reductase</fullName>
    </submittedName>
</protein>
<dbReference type="CDD" id="cd02966">
    <property type="entry name" value="TlpA_like_family"/>
    <property type="match status" value="1"/>
</dbReference>
<evidence type="ECO:0000256" key="1">
    <source>
        <dbReference type="ARBA" id="ARBA00004196"/>
    </source>
</evidence>
<keyword evidence="3" id="KW-0812">Transmembrane</keyword>
<dbReference type="SUPFAM" id="SSF52833">
    <property type="entry name" value="Thioredoxin-like"/>
    <property type="match status" value="1"/>
</dbReference>
<sequence length="192" mass="19662">MIRRGVGAALVGVLALGGAGCTSLQGSGDKGYVSGDGSLTLVARPERADPIVLSGEDLDGKELDLADFRGKPVVVPVWGSWCGPCNGEAPDLVAAAKELGDEATFVGINVRDGSAAQARSFVKSYDVPYRSFYSPDSKALLAFTGTLTTTSTPATVVLDADGRVAASVLGTIPSTQTLVDVVRDVEKESADG</sequence>
<evidence type="ECO:0000256" key="4">
    <source>
        <dbReference type="ARBA" id="ARBA00023157"/>
    </source>
</evidence>
<keyword evidence="2" id="KW-0201">Cytochrome c-type biogenesis</keyword>
<keyword evidence="4" id="KW-1015">Disulfide bond</keyword>
<evidence type="ECO:0000256" key="3">
    <source>
        <dbReference type="ARBA" id="ARBA00022968"/>
    </source>
</evidence>
<name>A0ABS7UEU6_9ACTN</name>